<protein>
    <submittedName>
        <fullName evidence="4">Ig-like domain-containing protein</fullName>
    </submittedName>
</protein>
<feature type="chain" id="PRO_5046058489" evidence="1">
    <location>
        <begin position="32"/>
        <end position="528"/>
    </location>
</feature>
<dbReference type="EMBL" id="BAAAQM010000001">
    <property type="protein sequence ID" value="GAA1949249.1"/>
    <property type="molecule type" value="Genomic_DNA"/>
</dbReference>
<evidence type="ECO:0000259" key="2">
    <source>
        <dbReference type="Pfam" id="PF13731"/>
    </source>
</evidence>
<proteinExistence type="predicted"/>
<name>A0ABN2QBX0_9ACTN</name>
<dbReference type="Gene3D" id="2.60.40.10">
    <property type="entry name" value="Immunoglobulins"/>
    <property type="match status" value="2"/>
</dbReference>
<feature type="signal peptide" evidence="1">
    <location>
        <begin position="1"/>
        <end position="31"/>
    </location>
</feature>
<dbReference type="RefSeq" id="WP_344654796.1">
    <property type="nucleotide sequence ID" value="NZ_BAAAQM010000001.1"/>
</dbReference>
<comment type="caution">
    <text evidence="4">The sequence shown here is derived from an EMBL/GenBank/DDBJ whole genome shotgun (WGS) entry which is preliminary data.</text>
</comment>
<evidence type="ECO:0000259" key="3">
    <source>
        <dbReference type="Pfam" id="PF16640"/>
    </source>
</evidence>
<dbReference type="InterPro" id="IPR027994">
    <property type="entry name" value="WxL_dom"/>
</dbReference>
<organism evidence="4 5">
    <name type="scientific">Catenulispora subtropica</name>
    <dbReference type="NCBI Taxonomy" id="450798"/>
    <lineage>
        <taxon>Bacteria</taxon>
        <taxon>Bacillati</taxon>
        <taxon>Actinomycetota</taxon>
        <taxon>Actinomycetes</taxon>
        <taxon>Catenulisporales</taxon>
        <taxon>Catenulisporaceae</taxon>
        <taxon>Catenulispora</taxon>
    </lineage>
</organism>
<feature type="domain" description="WxL" evidence="2">
    <location>
        <begin position="411"/>
        <end position="524"/>
    </location>
</feature>
<keyword evidence="1" id="KW-0732">Signal</keyword>
<dbReference type="Proteomes" id="UP001499854">
    <property type="component" value="Unassembled WGS sequence"/>
</dbReference>
<dbReference type="Pfam" id="PF13731">
    <property type="entry name" value="WxL"/>
    <property type="match status" value="1"/>
</dbReference>
<dbReference type="InterPro" id="IPR013783">
    <property type="entry name" value="Ig-like_fold"/>
</dbReference>
<feature type="domain" description="Bacterial Ig-like" evidence="3">
    <location>
        <begin position="168"/>
        <end position="254"/>
    </location>
</feature>
<gene>
    <name evidence="4" type="ORF">GCM10009838_00380</name>
</gene>
<evidence type="ECO:0000313" key="4">
    <source>
        <dbReference type="EMBL" id="GAA1949249.1"/>
    </source>
</evidence>
<dbReference type="Pfam" id="PF16640">
    <property type="entry name" value="Big_3_5"/>
    <property type="match status" value="2"/>
</dbReference>
<keyword evidence="5" id="KW-1185">Reference proteome</keyword>
<evidence type="ECO:0000256" key="1">
    <source>
        <dbReference type="SAM" id="SignalP"/>
    </source>
</evidence>
<dbReference type="InterPro" id="IPR032109">
    <property type="entry name" value="Big_3_5"/>
</dbReference>
<sequence length="528" mass="51948">MNTVLKRMATFGTMSAVALGAALLAAPAANAAATGSLTFTPSSGNDQTLFNVTTSAACAGGTNIQEYISGGNFAAMTGISPNTPQSQFQTDPASGGLVLNNIAGNLATLAQNAGVQLTVGTYTFDAICKNAFGATVFSDFQSTINVTSVSPVAWSAAPVGHATTTAVTATPASPQNVGTSVTFTAAVTVDNGTTATGSVQFSDNGTAIGSPVTLVNGSAPFTTNALTVGTHAITARYTPDAASSGDQGSNSSALSYVIQGVKQNTTTALAVSPSGTATQNTPVTLTATVLPNTAAGKVQFTDNGLPVGAPVTVVNGSAVLTSSTFTVGAHSFAAAFTATDPTAFGDSATATPLAYQVTAPASQATGSETISTTVTPGSLTISVPDSQVTLPSPVLNNNGDMFTTSGALKPVTITDNRAGNPGWTLSGQVSDFSDGATHGINGENLGWSPNVVDHSTAQTLTLGQVVNPANGVPMSDVNANGLKGSQALASAAAGAGLGTAHLAAGLALNVPTTTVAGTYVATLTLTAI</sequence>
<accession>A0ABN2QBX0</accession>
<feature type="domain" description="Bacterial Ig-like" evidence="3">
    <location>
        <begin position="273"/>
        <end position="351"/>
    </location>
</feature>
<reference evidence="4 5" key="1">
    <citation type="journal article" date="2019" name="Int. J. Syst. Evol. Microbiol.">
        <title>The Global Catalogue of Microorganisms (GCM) 10K type strain sequencing project: providing services to taxonomists for standard genome sequencing and annotation.</title>
        <authorList>
            <consortium name="The Broad Institute Genomics Platform"/>
            <consortium name="The Broad Institute Genome Sequencing Center for Infectious Disease"/>
            <person name="Wu L."/>
            <person name="Ma J."/>
        </authorList>
    </citation>
    <scope>NUCLEOTIDE SEQUENCE [LARGE SCALE GENOMIC DNA]</scope>
    <source>
        <strain evidence="4 5">JCM 16013</strain>
    </source>
</reference>
<evidence type="ECO:0000313" key="5">
    <source>
        <dbReference type="Proteomes" id="UP001499854"/>
    </source>
</evidence>